<dbReference type="Proteomes" id="UP001209570">
    <property type="component" value="Unassembled WGS sequence"/>
</dbReference>
<keyword evidence="4" id="KW-1185">Reference proteome</keyword>
<feature type="region of interest" description="Disordered" evidence="2">
    <location>
        <begin position="176"/>
        <end position="217"/>
    </location>
</feature>
<dbReference type="EMBL" id="JAKCXM010000398">
    <property type="protein sequence ID" value="KAJ0394600.1"/>
    <property type="molecule type" value="Genomic_DNA"/>
</dbReference>
<gene>
    <name evidence="3" type="ORF">P43SY_003343</name>
</gene>
<proteinExistence type="predicted"/>
<keyword evidence="1" id="KW-0175">Coiled coil</keyword>
<evidence type="ECO:0000313" key="3">
    <source>
        <dbReference type="EMBL" id="KAJ0394600.1"/>
    </source>
</evidence>
<sequence>MDASARWADYELHILSTRDDISDTQRHLDITRQQINQAQRCIEDLTIDACSLRVRMKELELDEELVKKSEEEAIMEKIMAQKRLVELGGHEPAVRSLQKALHEAKRELEATKEETQSVIAEEKKMQQELLNLQLILQRSRATSVKLQEEYSIVMREKRESDLKLKQLCLFLHTDAPLSPSSTSSPTSTAALSSPTPSLPSSPSPSPSPALLLPEVHY</sequence>
<name>A0AAD5LVH2_PYTIN</name>
<feature type="compositionally biased region" description="Low complexity" evidence="2">
    <location>
        <begin position="208"/>
        <end position="217"/>
    </location>
</feature>
<reference evidence="3" key="1">
    <citation type="submission" date="2021-12" db="EMBL/GenBank/DDBJ databases">
        <title>Prjna785345.</title>
        <authorList>
            <person name="Rujirawat T."/>
            <person name="Krajaejun T."/>
        </authorList>
    </citation>
    <scope>NUCLEOTIDE SEQUENCE</scope>
    <source>
        <strain evidence="3">Pi057C3</strain>
    </source>
</reference>
<feature type="compositionally biased region" description="Low complexity" evidence="2">
    <location>
        <begin position="176"/>
        <end position="195"/>
    </location>
</feature>
<evidence type="ECO:0000313" key="4">
    <source>
        <dbReference type="Proteomes" id="UP001209570"/>
    </source>
</evidence>
<feature type="coiled-coil region" evidence="1">
    <location>
        <begin position="94"/>
        <end position="128"/>
    </location>
</feature>
<protein>
    <submittedName>
        <fullName evidence="3">Uncharacterized protein</fullName>
    </submittedName>
</protein>
<feature type="compositionally biased region" description="Pro residues" evidence="2">
    <location>
        <begin position="196"/>
        <end position="207"/>
    </location>
</feature>
<organism evidence="3 4">
    <name type="scientific">Pythium insidiosum</name>
    <name type="common">Pythiosis disease agent</name>
    <dbReference type="NCBI Taxonomy" id="114742"/>
    <lineage>
        <taxon>Eukaryota</taxon>
        <taxon>Sar</taxon>
        <taxon>Stramenopiles</taxon>
        <taxon>Oomycota</taxon>
        <taxon>Peronosporomycetes</taxon>
        <taxon>Pythiales</taxon>
        <taxon>Pythiaceae</taxon>
        <taxon>Pythium</taxon>
    </lineage>
</organism>
<evidence type="ECO:0000256" key="2">
    <source>
        <dbReference type="SAM" id="MobiDB-lite"/>
    </source>
</evidence>
<dbReference type="AlphaFoldDB" id="A0AAD5LVH2"/>
<accession>A0AAD5LVH2</accession>
<comment type="caution">
    <text evidence="3">The sequence shown here is derived from an EMBL/GenBank/DDBJ whole genome shotgun (WGS) entry which is preliminary data.</text>
</comment>
<evidence type="ECO:0000256" key="1">
    <source>
        <dbReference type="SAM" id="Coils"/>
    </source>
</evidence>